<dbReference type="InterPro" id="IPR036116">
    <property type="entry name" value="FN3_sf"/>
</dbReference>
<dbReference type="AlphaFoldDB" id="A0A183BY48"/>
<reference evidence="3" key="2">
    <citation type="submission" date="2016-06" db="UniProtKB">
        <authorList>
            <consortium name="WormBaseParasite"/>
        </authorList>
    </citation>
    <scope>IDENTIFICATION</scope>
</reference>
<evidence type="ECO:0000256" key="1">
    <source>
        <dbReference type="SAM" id="MobiDB-lite"/>
    </source>
</evidence>
<sequence>MHFLAILWTDGKGRQQLLTAGEERVWSRKDDGKHLSFSDDKFVLSNAAHADHGLYCCVLISSVATVSRDVQLIVDETVPQCATKVRVQCEGRQRFAAHWVPGYPGGNHSQTFRIFYQKMHDGSNDEAKEEWEVTALTDQSKIHLDRLELFGEYEFKLEASNRFGAINCTVPGTHYSPTADNRLMIDKSSKLRHNRQNHRKIGSKNGEIGAQSEESSSSRFGSTSTAASDVDSTVTPEDGTGNTEEGSAAVDSAVTSEDQADSKTTDQAGGSIGRKL</sequence>
<dbReference type="InterPro" id="IPR013783">
    <property type="entry name" value="Ig-like_fold"/>
</dbReference>
<feature type="compositionally biased region" description="Basic residues" evidence="1">
    <location>
        <begin position="190"/>
        <end position="202"/>
    </location>
</feature>
<organism evidence="2 3">
    <name type="scientific">Globodera pallida</name>
    <name type="common">Potato cyst nematode worm</name>
    <name type="synonym">Heterodera pallida</name>
    <dbReference type="NCBI Taxonomy" id="36090"/>
    <lineage>
        <taxon>Eukaryota</taxon>
        <taxon>Metazoa</taxon>
        <taxon>Ecdysozoa</taxon>
        <taxon>Nematoda</taxon>
        <taxon>Chromadorea</taxon>
        <taxon>Rhabditida</taxon>
        <taxon>Tylenchina</taxon>
        <taxon>Tylenchomorpha</taxon>
        <taxon>Tylenchoidea</taxon>
        <taxon>Heteroderidae</taxon>
        <taxon>Heteroderinae</taxon>
        <taxon>Globodera</taxon>
    </lineage>
</organism>
<keyword evidence="2" id="KW-1185">Reference proteome</keyword>
<accession>A0A183BY48</accession>
<dbReference type="Proteomes" id="UP000050741">
    <property type="component" value="Unassembled WGS sequence"/>
</dbReference>
<dbReference type="Gene3D" id="2.60.40.10">
    <property type="entry name" value="Immunoglobulins"/>
    <property type="match status" value="1"/>
</dbReference>
<feature type="compositionally biased region" description="Low complexity" evidence="1">
    <location>
        <begin position="206"/>
        <end position="235"/>
    </location>
</feature>
<feature type="region of interest" description="Disordered" evidence="1">
    <location>
        <begin position="188"/>
        <end position="276"/>
    </location>
</feature>
<reference evidence="2" key="1">
    <citation type="submission" date="2014-05" db="EMBL/GenBank/DDBJ databases">
        <title>The genome and life-stage specific transcriptomes of Globodera pallida elucidate key aspects of plant parasitism by a cyst nematode.</title>
        <authorList>
            <person name="Cotton J.A."/>
            <person name="Lilley C.J."/>
            <person name="Jones L.M."/>
            <person name="Kikuchi T."/>
            <person name="Reid A.J."/>
            <person name="Thorpe P."/>
            <person name="Tsai I.J."/>
            <person name="Beasley H."/>
            <person name="Blok V."/>
            <person name="Cock P.J.A."/>
            <person name="Van den Akker S.E."/>
            <person name="Holroyd N."/>
            <person name="Hunt M."/>
            <person name="Mantelin S."/>
            <person name="Naghra H."/>
            <person name="Pain A."/>
            <person name="Palomares-Rius J.E."/>
            <person name="Zarowiecki M."/>
            <person name="Berriman M."/>
            <person name="Jones J.T."/>
            <person name="Urwin P.E."/>
        </authorList>
    </citation>
    <scope>NUCLEOTIDE SEQUENCE [LARGE SCALE GENOMIC DNA]</scope>
    <source>
        <strain evidence="2">Lindley</strain>
    </source>
</reference>
<name>A0A183BY48_GLOPA</name>
<evidence type="ECO:0000313" key="3">
    <source>
        <dbReference type="WBParaSite" id="GPLIN_000553800"/>
    </source>
</evidence>
<dbReference type="SUPFAM" id="SSF49265">
    <property type="entry name" value="Fibronectin type III"/>
    <property type="match status" value="1"/>
</dbReference>
<proteinExistence type="predicted"/>
<dbReference type="SUPFAM" id="SSF48726">
    <property type="entry name" value="Immunoglobulin"/>
    <property type="match status" value="1"/>
</dbReference>
<evidence type="ECO:0000313" key="2">
    <source>
        <dbReference type="Proteomes" id="UP000050741"/>
    </source>
</evidence>
<dbReference type="WBParaSite" id="GPLIN_000553800">
    <property type="protein sequence ID" value="GPLIN_000553800"/>
    <property type="gene ID" value="GPLIN_000553800"/>
</dbReference>
<dbReference type="InterPro" id="IPR036179">
    <property type="entry name" value="Ig-like_dom_sf"/>
</dbReference>
<protein>
    <submittedName>
        <fullName evidence="3">Ig-like domain-containing protein</fullName>
    </submittedName>
</protein>